<dbReference type="Gene3D" id="1.10.10.10">
    <property type="entry name" value="Winged helix-like DNA-binding domain superfamily/Winged helix DNA-binding domain"/>
    <property type="match status" value="1"/>
</dbReference>
<dbReference type="AlphaFoldDB" id="A0A0E2UEE1"/>
<dbReference type="PANTHER" id="PTHR30514:SF10">
    <property type="entry name" value="MURR_RPIR FAMILY TRANSCRIPTIONAL REGULATOR"/>
    <property type="match status" value="1"/>
</dbReference>
<dbReference type="SUPFAM" id="SSF53697">
    <property type="entry name" value="SIS domain"/>
    <property type="match status" value="1"/>
</dbReference>
<dbReference type="CDD" id="cd05013">
    <property type="entry name" value="SIS_RpiR"/>
    <property type="match status" value="1"/>
</dbReference>
<dbReference type="GO" id="GO:0003700">
    <property type="term" value="F:DNA-binding transcription factor activity"/>
    <property type="evidence" value="ECO:0007669"/>
    <property type="project" value="InterPro"/>
</dbReference>
<dbReference type="Gene3D" id="3.40.50.10490">
    <property type="entry name" value="Glucose-6-phosphate isomerase like protein, domain 1"/>
    <property type="match status" value="1"/>
</dbReference>
<dbReference type="Pfam" id="PF01380">
    <property type="entry name" value="SIS"/>
    <property type="match status" value="1"/>
</dbReference>
<evidence type="ECO:0000313" key="5">
    <source>
        <dbReference type="Proteomes" id="UP000217465"/>
    </source>
</evidence>
<dbReference type="PROSITE" id="PS51464">
    <property type="entry name" value="SIS"/>
    <property type="match status" value="1"/>
</dbReference>
<dbReference type="InterPro" id="IPR047640">
    <property type="entry name" value="RpiR-like"/>
</dbReference>
<dbReference type="Pfam" id="PF01418">
    <property type="entry name" value="HTH_6"/>
    <property type="match status" value="1"/>
</dbReference>
<dbReference type="GeneID" id="61420240"/>
<gene>
    <name evidence="4" type="primary">rpiR_3</name>
    <name evidence="4" type="ORF">A9Y57_01075</name>
</gene>
<dbReference type="STRING" id="936154.STP_0725"/>
<comment type="caution">
    <text evidence="4">The sequence shown here is derived from an EMBL/GenBank/DDBJ whole genome shotgun (WGS) entry which is preliminary data.</text>
</comment>
<dbReference type="PROSITE" id="PS51071">
    <property type="entry name" value="HTH_RPIR"/>
    <property type="match status" value="1"/>
</dbReference>
<keyword evidence="3" id="KW-0804">Transcription</keyword>
<dbReference type="PANTHER" id="PTHR30514">
    <property type="entry name" value="GLUCOKINASE"/>
    <property type="match status" value="1"/>
</dbReference>
<dbReference type="GO" id="GO:0003677">
    <property type="term" value="F:DNA binding"/>
    <property type="evidence" value="ECO:0007669"/>
    <property type="project" value="UniProtKB-KW"/>
</dbReference>
<evidence type="ECO:0000256" key="2">
    <source>
        <dbReference type="ARBA" id="ARBA00023125"/>
    </source>
</evidence>
<dbReference type="RefSeq" id="WP_003106062.1">
    <property type="nucleotide sequence ID" value="NZ_BAWT01000002.1"/>
</dbReference>
<dbReference type="InterPro" id="IPR001347">
    <property type="entry name" value="SIS_dom"/>
</dbReference>
<dbReference type="GO" id="GO:0097367">
    <property type="term" value="F:carbohydrate derivative binding"/>
    <property type="evidence" value="ECO:0007669"/>
    <property type="project" value="InterPro"/>
</dbReference>
<dbReference type="InterPro" id="IPR036388">
    <property type="entry name" value="WH-like_DNA-bd_sf"/>
</dbReference>
<evidence type="ECO:0000256" key="1">
    <source>
        <dbReference type="ARBA" id="ARBA00023015"/>
    </source>
</evidence>
<keyword evidence="1" id="KW-0805">Transcription regulation</keyword>
<evidence type="ECO:0000313" key="4">
    <source>
        <dbReference type="EMBL" id="PCH12360.1"/>
    </source>
</evidence>
<dbReference type="InterPro" id="IPR046348">
    <property type="entry name" value="SIS_dom_sf"/>
</dbReference>
<accession>A0A0E2UEE1</accession>
<dbReference type="OMA" id="FTICTRE"/>
<organism evidence="4 5">
    <name type="scientific">Streptococcus parauberis</name>
    <dbReference type="NCBI Taxonomy" id="1348"/>
    <lineage>
        <taxon>Bacteria</taxon>
        <taxon>Bacillati</taxon>
        <taxon>Bacillota</taxon>
        <taxon>Bacilli</taxon>
        <taxon>Lactobacillales</taxon>
        <taxon>Streptococcaceae</taxon>
        <taxon>Streptococcus</taxon>
    </lineage>
</organism>
<evidence type="ECO:0000256" key="3">
    <source>
        <dbReference type="ARBA" id="ARBA00023163"/>
    </source>
</evidence>
<proteinExistence type="predicted"/>
<dbReference type="Proteomes" id="UP000217465">
    <property type="component" value="Unassembled WGS sequence"/>
</dbReference>
<dbReference type="InterPro" id="IPR000281">
    <property type="entry name" value="HTH_RpiR"/>
</dbReference>
<dbReference type="GO" id="GO:1901135">
    <property type="term" value="P:carbohydrate derivative metabolic process"/>
    <property type="evidence" value="ECO:0007669"/>
    <property type="project" value="InterPro"/>
</dbReference>
<name>A0A0E2UEE1_9STRE</name>
<protein>
    <submittedName>
        <fullName evidence="4">HTH-type transcriptional regulator RpiR</fullName>
    </submittedName>
</protein>
<reference evidence="4 5" key="1">
    <citation type="submission" date="2016-06" db="EMBL/GenBank/DDBJ databases">
        <authorList>
            <person name="Haines A.N."/>
            <person name="Council K.R."/>
        </authorList>
    </citation>
    <scope>NUCLEOTIDE SEQUENCE [LARGE SCALE GENOMIC DNA]</scope>
    <source>
        <strain evidence="4 5">SP158-29</strain>
    </source>
</reference>
<sequence>MLDDINELAQMGKSSKATIAQSILDNLGTIEQLSLDDIARISFSSKSSIVRFAQALGYKGWTDFLPVLLSERYYSETHYSDIDHSLPFNEEDSASDIIQKIATIEKESIQDTADKLSENELNKAVTFLRKAKRVVVFGLSPNDYIAHLFKRNMLTIGKSIEIASSSEFGLMANSLTENDVALIISYSGKSKKNDALRHLEQLHQQKVNIIGLTSEKGRYLQEQADAYFTICTREDKQKKIGNFSTEESILFILNTIYALYFKQDYFRNYVRKINLSTSLEHDR</sequence>
<dbReference type="eggNOG" id="COG1737">
    <property type="taxonomic scope" value="Bacteria"/>
</dbReference>
<dbReference type="InterPro" id="IPR035472">
    <property type="entry name" value="RpiR-like_SIS"/>
</dbReference>
<dbReference type="SUPFAM" id="SSF46689">
    <property type="entry name" value="Homeodomain-like"/>
    <property type="match status" value="1"/>
</dbReference>
<dbReference type="InterPro" id="IPR009057">
    <property type="entry name" value="Homeodomain-like_sf"/>
</dbReference>
<dbReference type="EMBL" id="NSGR01000008">
    <property type="protein sequence ID" value="PCH12360.1"/>
    <property type="molecule type" value="Genomic_DNA"/>
</dbReference>
<keyword evidence="2" id="KW-0238">DNA-binding</keyword>